<accession>A0A9P5X4M5</accession>
<gene>
    <name evidence="1" type="ORF">P691DRAFT_307052</name>
</gene>
<evidence type="ECO:0000313" key="2">
    <source>
        <dbReference type="Proteomes" id="UP000807342"/>
    </source>
</evidence>
<dbReference type="Proteomes" id="UP000807342">
    <property type="component" value="Unassembled WGS sequence"/>
</dbReference>
<organism evidence="1 2">
    <name type="scientific">Macrolepiota fuliginosa MF-IS2</name>
    <dbReference type="NCBI Taxonomy" id="1400762"/>
    <lineage>
        <taxon>Eukaryota</taxon>
        <taxon>Fungi</taxon>
        <taxon>Dikarya</taxon>
        <taxon>Basidiomycota</taxon>
        <taxon>Agaricomycotina</taxon>
        <taxon>Agaricomycetes</taxon>
        <taxon>Agaricomycetidae</taxon>
        <taxon>Agaricales</taxon>
        <taxon>Agaricineae</taxon>
        <taxon>Agaricaceae</taxon>
        <taxon>Macrolepiota</taxon>
    </lineage>
</organism>
<proteinExistence type="predicted"/>
<reference evidence="1" key="1">
    <citation type="submission" date="2020-11" db="EMBL/GenBank/DDBJ databases">
        <authorList>
            <consortium name="DOE Joint Genome Institute"/>
            <person name="Ahrendt S."/>
            <person name="Riley R."/>
            <person name="Andreopoulos W."/>
            <person name="Labutti K."/>
            <person name="Pangilinan J."/>
            <person name="Ruiz-Duenas F.J."/>
            <person name="Barrasa J.M."/>
            <person name="Sanchez-Garcia M."/>
            <person name="Camarero S."/>
            <person name="Miyauchi S."/>
            <person name="Serrano A."/>
            <person name="Linde D."/>
            <person name="Babiker R."/>
            <person name="Drula E."/>
            <person name="Ayuso-Fernandez I."/>
            <person name="Pacheco R."/>
            <person name="Padilla G."/>
            <person name="Ferreira P."/>
            <person name="Barriuso J."/>
            <person name="Kellner H."/>
            <person name="Castanera R."/>
            <person name="Alfaro M."/>
            <person name="Ramirez L."/>
            <person name="Pisabarro A.G."/>
            <person name="Kuo A."/>
            <person name="Tritt A."/>
            <person name="Lipzen A."/>
            <person name="He G."/>
            <person name="Yan M."/>
            <person name="Ng V."/>
            <person name="Cullen D."/>
            <person name="Martin F."/>
            <person name="Rosso M.-N."/>
            <person name="Henrissat B."/>
            <person name="Hibbett D."/>
            <person name="Martinez A.T."/>
            <person name="Grigoriev I.V."/>
        </authorList>
    </citation>
    <scope>NUCLEOTIDE SEQUENCE</scope>
    <source>
        <strain evidence="1">MF-IS2</strain>
    </source>
</reference>
<keyword evidence="2" id="KW-1185">Reference proteome</keyword>
<comment type="caution">
    <text evidence="1">The sequence shown here is derived from an EMBL/GenBank/DDBJ whole genome shotgun (WGS) entry which is preliminary data.</text>
</comment>
<protein>
    <submittedName>
        <fullName evidence="1">Uncharacterized protein</fullName>
    </submittedName>
</protein>
<evidence type="ECO:0000313" key="1">
    <source>
        <dbReference type="EMBL" id="KAF9444753.1"/>
    </source>
</evidence>
<dbReference type="AlphaFoldDB" id="A0A9P5X4M5"/>
<dbReference type="EMBL" id="MU151349">
    <property type="protein sequence ID" value="KAF9444753.1"/>
    <property type="molecule type" value="Genomic_DNA"/>
</dbReference>
<name>A0A9P5X4M5_9AGAR</name>
<sequence>MGDELKVPLGKTAFVSGRTMFELLPRDYPYYYDPICYSEYHRNALDSCSTTFLGA</sequence>